<evidence type="ECO:0000256" key="5">
    <source>
        <dbReference type="ARBA" id="ARBA00022729"/>
    </source>
</evidence>
<keyword evidence="13" id="KW-1185">Reference proteome</keyword>
<dbReference type="PIRSF" id="PIRSF016302">
    <property type="entry name" value="Man_a_manosd"/>
    <property type="match status" value="1"/>
</dbReference>
<sequence>MVQSPHSLLAAFELEVATIMMDILSSDNRPRKSFPHQQLQYAFSTTPLYSASLAGQSNPFSGYISGSSIKSAAKTIAKDLLSYFEGDEYGVGLLPDPYYWFESGLVWAGMIDYWAYTGDGQYNDRVQAALVAQAASDNDYMPPNQTKSEGNDDQGLWALAAMNAAEKGFPSSDGSTSWLDLAKNVFDEQVERWDTTTCKGGLRWQIFSFNQGYDYKNSQSNGVFFQLAARLAAFTGNSTYVDWAEKAYDWTKSVGLISKHFEVFDGAHTTTNCSGKSRIQWSYLSACFVYGSAVMYNHTSNPKWVNRTNSLLEASQIFFTDTGSGEVMVEVACEPHGTCDYDQFAFKGLMAQWLGATAQVAPYASDNITASLRSSAKAAARQCTGGRTKGTECGSRWTGSFDGSTGAGQELSAMNVVLANLAVKSTGSAKASSGNTTSGAVGAPSSTPSSTVSGSAASQTAGSGSAAIRHLTARSVALCSVLAAALCIL</sequence>
<dbReference type="GO" id="GO:0009272">
    <property type="term" value="P:fungal-type cell wall biogenesis"/>
    <property type="evidence" value="ECO:0007669"/>
    <property type="project" value="TreeGrafter"/>
</dbReference>
<dbReference type="Pfam" id="PF03663">
    <property type="entry name" value="Glyco_hydro_76"/>
    <property type="match status" value="1"/>
</dbReference>
<dbReference type="PANTHER" id="PTHR12145">
    <property type="entry name" value="MANNAN ENDO-1,6-ALPHA-MANNOSIDASE DCW1"/>
    <property type="match status" value="1"/>
</dbReference>
<keyword evidence="8" id="KW-0325">Glycoprotein</keyword>
<comment type="catalytic activity">
    <reaction evidence="1 10">
        <text>Random hydrolysis of (1-&gt;6)-alpha-D-mannosidic linkages in unbranched (1-&gt;6)-mannans.</text>
        <dbReference type="EC" id="3.2.1.101"/>
    </reaction>
</comment>
<dbReference type="OrthoDB" id="4187847at2759"/>
<evidence type="ECO:0000256" key="9">
    <source>
        <dbReference type="ARBA" id="ARBA00023295"/>
    </source>
</evidence>
<evidence type="ECO:0000256" key="4">
    <source>
        <dbReference type="ARBA" id="ARBA00012350"/>
    </source>
</evidence>
<keyword evidence="5" id="KW-0732">Signal</keyword>
<dbReference type="AlphaFoldDB" id="A0A8H3IAC1"/>
<dbReference type="GO" id="GO:0016052">
    <property type="term" value="P:carbohydrate catabolic process"/>
    <property type="evidence" value="ECO:0007669"/>
    <property type="project" value="InterPro"/>
</dbReference>
<comment type="subcellular location">
    <subcellularLocation>
        <location evidence="2">Endomembrane system</location>
    </subcellularLocation>
</comment>
<evidence type="ECO:0000256" key="1">
    <source>
        <dbReference type="ARBA" id="ARBA00001452"/>
    </source>
</evidence>
<dbReference type="EMBL" id="CAJPDS010000026">
    <property type="protein sequence ID" value="CAF9920782.1"/>
    <property type="molecule type" value="Genomic_DNA"/>
</dbReference>
<feature type="compositionally biased region" description="Low complexity" evidence="11">
    <location>
        <begin position="438"/>
        <end position="458"/>
    </location>
</feature>
<name>A0A8H3IAC1_9LECA</name>
<proteinExistence type="inferred from homology"/>
<evidence type="ECO:0000313" key="12">
    <source>
        <dbReference type="EMBL" id="CAF9920782.1"/>
    </source>
</evidence>
<evidence type="ECO:0000256" key="7">
    <source>
        <dbReference type="ARBA" id="ARBA00023136"/>
    </source>
</evidence>
<evidence type="ECO:0000256" key="2">
    <source>
        <dbReference type="ARBA" id="ARBA00004308"/>
    </source>
</evidence>
<evidence type="ECO:0000256" key="11">
    <source>
        <dbReference type="SAM" id="MobiDB-lite"/>
    </source>
</evidence>
<dbReference type="FunFam" id="1.50.10.20:FF:000006">
    <property type="entry name" value="Mannan endo-1,6-alpha-mannosidase"/>
    <property type="match status" value="1"/>
</dbReference>
<comment type="similarity">
    <text evidence="3 10">Belongs to the glycosyl hydrolase 76 family.</text>
</comment>
<dbReference type="Proteomes" id="UP000664521">
    <property type="component" value="Unassembled WGS sequence"/>
</dbReference>
<keyword evidence="9 10" id="KW-0326">Glycosidase</keyword>
<reference evidence="12" key="1">
    <citation type="submission" date="2021-03" db="EMBL/GenBank/DDBJ databases">
        <authorList>
            <person name="Tagirdzhanova G."/>
        </authorList>
    </citation>
    <scope>NUCLEOTIDE SEQUENCE</scope>
</reference>
<dbReference type="InterPro" id="IPR005198">
    <property type="entry name" value="Glyco_hydro_76"/>
</dbReference>
<dbReference type="InterPro" id="IPR008928">
    <property type="entry name" value="6-hairpin_glycosidase_sf"/>
</dbReference>
<dbReference type="InterPro" id="IPR014480">
    <property type="entry name" value="Mannan-1_6-alpha_mannosidase"/>
</dbReference>
<evidence type="ECO:0000313" key="13">
    <source>
        <dbReference type="Proteomes" id="UP000664521"/>
    </source>
</evidence>
<feature type="compositionally biased region" description="Polar residues" evidence="11">
    <location>
        <begin position="428"/>
        <end position="437"/>
    </location>
</feature>
<organism evidence="12 13">
    <name type="scientific">Heterodermia speciosa</name>
    <dbReference type="NCBI Taxonomy" id="116794"/>
    <lineage>
        <taxon>Eukaryota</taxon>
        <taxon>Fungi</taxon>
        <taxon>Dikarya</taxon>
        <taxon>Ascomycota</taxon>
        <taxon>Pezizomycotina</taxon>
        <taxon>Lecanoromycetes</taxon>
        <taxon>OSLEUM clade</taxon>
        <taxon>Lecanoromycetidae</taxon>
        <taxon>Caliciales</taxon>
        <taxon>Physciaceae</taxon>
        <taxon>Heterodermia</taxon>
    </lineage>
</organism>
<accession>A0A8H3IAC1</accession>
<dbReference type="SUPFAM" id="SSF48208">
    <property type="entry name" value="Six-hairpin glycosidases"/>
    <property type="match status" value="1"/>
</dbReference>
<evidence type="ECO:0000256" key="3">
    <source>
        <dbReference type="ARBA" id="ARBA00009699"/>
    </source>
</evidence>
<evidence type="ECO:0000256" key="10">
    <source>
        <dbReference type="PIRNR" id="PIRNR016302"/>
    </source>
</evidence>
<evidence type="ECO:0000256" key="8">
    <source>
        <dbReference type="ARBA" id="ARBA00023180"/>
    </source>
</evidence>
<feature type="region of interest" description="Disordered" evidence="11">
    <location>
        <begin position="428"/>
        <end position="458"/>
    </location>
</feature>
<dbReference type="GO" id="GO:0008496">
    <property type="term" value="F:mannan endo-1,6-alpha-mannosidase activity"/>
    <property type="evidence" value="ECO:0007669"/>
    <property type="project" value="UniProtKB-UniRule"/>
</dbReference>
<protein>
    <recommendedName>
        <fullName evidence="4 10">Mannan endo-1,6-alpha-mannosidase</fullName>
        <ecNumber evidence="4 10">3.2.1.101</ecNumber>
    </recommendedName>
</protein>
<gene>
    <name evidence="12" type="primary">DCW1_2</name>
    <name evidence="12" type="ORF">HETSPECPRED_004360</name>
</gene>
<dbReference type="Gene3D" id="1.50.10.20">
    <property type="match status" value="1"/>
</dbReference>
<comment type="caution">
    <text evidence="12">The sequence shown here is derived from an EMBL/GenBank/DDBJ whole genome shotgun (WGS) entry which is preliminary data.</text>
</comment>
<dbReference type="PANTHER" id="PTHR12145:SF36">
    <property type="entry name" value="MANNAN ENDO-1,6-ALPHA-MANNOSIDASE DCW1"/>
    <property type="match status" value="1"/>
</dbReference>
<evidence type="ECO:0000256" key="6">
    <source>
        <dbReference type="ARBA" id="ARBA00022801"/>
    </source>
</evidence>
<dbReference type="EC" id="3.2.1.101" evidence="4 10"/>
<keyword evidence="6 10" id="KW-0378">Hydrolase</keyword>
<dbReference type="GO" id="GO:0012505">
    <property type="term" value="C:endomembrane system"/>
    <property type="evidence" value="ECO:0007669"/>
    <property type="project" value="UniProtKB-SubCell"/>
</dbReference>
<keyword evidence="7" id="KW-0472">Membrane</keyword>